<keyword evidence="2" id="KW-0812">Transmembrane</keyword>
<sequence length="652" mass="66555">MSPLPPDQPATPKPIVLIKSPRDAATWAMVYRRRTRDRPRDRLLKLAGLIGTLLVHLIFLFGAILGSPYELASPPPEPKGNELLVRLIENKPKPPPPPPIRGVPPKEQGPTHRGNTSQVTHATHEASTAAPVAAVQQPPVPAPVQTPVVAQTKQVAAEKPQPAAAPLPPITLPKPEPTAITQPKAVGLPPPALSLPAIPAPQPVPPQFQPEPARKALAEGTQPMPPLPSLALPTQPAQSALTATPPQIAVEKPSLAPIPLPNAAAVEPAPTPAAPPSPPIQPIPMPAKVAPTVNLQSSATPLVTPSLPRTAQQVLAPTLRPQEAQLAPVPLAPSAAPKPNLAPSAPPLNIAAPKLAVPEVSIRPQLSASSSTTPTTPTTTPSKAPESAPSEKSTAAASSPAPSASESSAPTNEGNASVSTAPNATPAGSETANPGQPNGVNQPSQNNGTESGQPSPSAGAGSTAGAQAGGGTAGNPNGSYIQLKPRGDTEIMSHNMNVPKYRSTVFDKYWTPEGESSVDTALRHAVEKTTVSHTFNLPQGVRIKCSVMPLLPSSLFGCTNPDPPAAPLPQKIYDRLNLPSANPSIPKAPAVAVSTASPAAPVTLDNSAECAAARVSGGPLPPDCGASSAPAKPLHVPAPSSSSWVPASDQFH</sequence>
<dbReference type="EMBL" id="JADIKG010000009">
    <property type="protein sequence ID" value="MFK2872372.1"/>
    <property type="molecule type" value="Genomic_DNA"/>
</dbReference>
<feature type="compositionally biased region" description="Low complexity" evidence="1">
    <location>
        <begin position="324"/>
        <end position="339"/>
    </location>
</feature>
<evidence type="ECO:0000313" key="3">
    <source>
        <dbReference type="EMBL" id="MFK2872372.1"/>
    </source>
</evidence>
<feature type="compositionally biased region" description="Low complexity" evidence="1">
    <location>
        <begin position="451"/>
        <end position="466"/>
    </location>
</feature>
<keyword evidence="4" id="KW-1185">Reference proteome</keyword>
<proteinExistence type="predicted"/>
<reference evidence="3 4" key="1">
    <citation type="submission" date="2020-10" db="EMBL/GenBank/DDBJ databases">
        <title>Phylogeny of dyella-like bacteria.</title>
        <authorList>
            <person name="Fu J."/>
        </authorList>
    </citation>
    <scope>NUCLEOTIDE SEQUENCE [LARGE SCALE GENOMIC DNA]</scope>
    <source>
        <strain evidence="3 4">DHOB07</strain>
    </source>
</reference>
<feature type="compositionally biased region" description="Pro residues" evidence="1">
    <location>
        <begin position="269"/>
        <end position="285"/>
    </location>
</feature>
<feature type="compositionally biased region" description="Polar residues" evidence="1">
    <location>
        <begin position="411"/>
        <end position="450"/>
    </location>
</feature>
<evidence type="ECO:0000256" key="2">
    <source>
        <dbReference type="SAM" id="Phobius"/>
    </source>
</evidence>
<dbReference type="RefSeq" id="WP_284399041.1">
    <property type="nucleotide sequence ID" value="NZ_BSNQ01000003.1"/>
</dbReference>
<feature type="compositionally biased region" description="Low complexity" evidence="1">
    <location>
        <begin position="637"/>
        <end position="652"/>
    </location>
</feature>
<evidence type="ECO:0000256" key="1">
    <source>
        <dbReference type="SAM" id="MobiDB-lite"/>
    </source>
</evidence>
<feature type="compositionally biased region" description="Low complexity" evidence="1">
    <location>
        <begin position="367"/>
        <end position="410"/>
    </location>
</feature>
<protein>
    <submittedName>
        <fullName evidence="3">Uncharacterized protein</fullName>
    </submittedName>
</protein>
<feature type="region of interest" description="Disordered" evidence="1">
    <location>
        <begin position="361"/>
        <end position="484"/>
    </location>
</feature>
<evidence type="ECO:0000313" key="4">
    <source>
        <dbReference type="Proteomes" id="UP001620405"/>
    </source>
</evidence>
<feature type="region of interest" description="Disordered" evidence="1">
    <location>
        <begin position="89"/>
        <end position="132"/>
    </location>
</feature>
<gene>
    <name evidence="3" type="ORF">ISP13_02425</name>
</gene>
<feature type="compositionally biased region" description="Pro residues" evidence="1">
    <location>
        <begin position="93"/>
        <end position="102"/>
    </location>
</feature>
<feature type="region of interest" description="Disordered" evidence="1">
    <location>
        <begin position="313"/>
        <end position="348"/>
    </location>
</feature>
<keyword evidence="2" id="KW-0472">Membrane</keyword>
<keyword evidence="2" id="KW-1133">Transmembrane helix</keyword>
<feature type="region of interest" description="Disordered" evidence="1">
    <location>
        <begin position="261"/>
        <end position="285"/>
    </location>
</feature>
<feature type="region of interest" description="Disordered" evidence="1">
    <location>
        <begin position="615"/>
        <end position="652"/>
    </location>
</feature>
<accession>A0ABW8IR20</accession>
<comment type="caution">
    <text evidence="3">The sequence shown here is derived from an EMBL/GenBank/DDBJ whole genome shotgun (WGS) entry which is preliminary data.</text>
</comment>
<name>A0ABW8IR20_9GAMM</name>
<organism evidence="3 4">
    <name type="scientific">Dyella lipolytica</name>
    <dbReference type="NCBI Taxonomy" id="1867835"/>
    <lineage>
        <taxon>Bacteria</taxon>
        <taxon>Pseudomonadati</taxon>
        <taxon>Pseudomonadota</taxon>
        <taxon>Gammaproteobacteria</taxon>
        <taxon>Lysobacterales</taxon>
        <taxon>Rhodanobacteraceae</taxon>
        <taxon>Dyella</taxon>
    </lineage>
</organism>
<dbReference type="Proteomes" id="UP001620405">
    <property type="component" value="Unassembled WGS sequence"/>
</dbReference>
<feature type="transmembrane region" description="Helical" evidence="2">
    <location>
        <begin position="43"/>
        <end position="65"/>
    </location>
</feature>